<sequence>MADTPPNNHSHEQRPVPSVNPGASPQEEVAIVNEENTVIGSAMRAVMRRDRLIHRASYILVFNSRGQLFVQERTLTKDIFPGYLDLCAGGVVLAGESYEESALRELNEELGIRDAGIEFLFDFYGEYLGQRVWGRAFSCIAEGPFILQPEEVSGGAFHSLDAVMRIIDEKPCTPDSVYVLLRYLKKHGNSAGQGKNLGERL</sequence>
<dbReference type="Gene3D" id="3.90.79.10">
    <property type="entry name" value="Nucleoside Triphosphate Pyrophosphohydrolase"/>
    <property type="match status" value="1"/>
</dbReference>
<dbReference type="InterPro" id="IPR015797">
    <property type="entry name" value="NUDIX_hydrolase-like_dom_sf"/>
</dbReference>
<dbReference type="Pfam" id="PF00293">
    <property type="entry name" value="NUDIX"/>
    <property type="match status" value="1"/>
</dbReference>
<name>A0A485LXQ8_9ZZZZ</name>
<dbReference type="InterPro" id="IPR000086">
    <property type="entry name" value="NUDIX_hydrolase_dom"/>
</dbReference>
<dbReference type="InterPro" id="IPR024195">
    <property type="entry name" value="NUDIX_hydrolase_YfcD_pred"/>
</dbReference>
<proteinExistence type="predicted"/>
<dbReference type="PANTHER" id="PTHR10885">
    <property type="entry name" value="ISOPENTENYL-DIPHOSPHATE DELTA-ISOMERASE"/>
    <property type="match status" value="1"/>
</dbReference>
<evidence type="ECO:0000256" key="2">
    <source>
        <dbReference type="ARBA" id="ARBA00022723"/>
    </source>
</evidence>
<dbReference type="SUPFAM" id="SSF55811">
    <property type="entry name" value="Nudix"/>
    <property type="match status" value="1"/>
</dbReference>
<evidence type="ECO:0000259" key="6">
    <source>
        <dbReference type="PROSITE" id="PS51462"/>
    </source>
</evidence>
<dbReference type="CDD" id="cd04697">
    <property type="entry name" value="NUDIX_Hydrolase"/>
    <property type="match status" value="1"/>
</dbReference>
<gene>
    <name evidence="7" type="ORF">SCFA_140035</name>
</gene>
<accession>A0A485LXQ8</accession>
<organism evidence="7">
    <name type="scientific">anaerobic digester metagenome</name>
    <dbReference type="NCBI Taxonomy" id="1263854"/>
    <lineage>
        <taxon>unclassified sequences</taxon>
        <taxon>metagenomes</taxon>
        <taxon>ecological metagenomes</taxon>
    </lineage>
</organism>
<dbReference type="EMBL" id="CAADRM010000046">
    <property type="protein sequence ID" value="VFU12550.1"/>
    <property type="molecule type" value="Genomic_DNA"/>
</dbReference>
<dbReference type="PIRSF" id="PIRSF017340">
    <property type="entry name" value="Nudix_hydro"/>
    <property type="match status" value="1"/>
</dbReference>
<evidence type="ECO:0000256" key="4">
    <source>
        <dbReference type="ARBA" id="ARBA00022842"/>
    </source>
</evidence>
<keyword evidence="2" id="KW-0479">Metal-binding</keyword>
<keyword evidence="3 7" id="KW-0378">Hydrolase</keyword>
<dbReference type="EC" id="3.6.-.-" evidence="7"/>
<dbReference type="GO" id="GO:0046872">
    <property type="term" value="F:metal ion binding"/>
    <property type="evidence" value="ECO:0007669"/>
    <property type="project" value="UniProtKB-KW"/>
</dbReference>
<evidence type="ECO:0000313" key="7">
    <source>
        <dbReference type="EMBL" id="VFU12550.1"/>
    </source>
</evidence>
<dbReference type="NCBIfam" id="NF011922">
    <property type="entry name" value="PRK15393.1"/>
    <property type="match status" value="1"/>
</dbReference>
<evidence type="ECO:0000256" key="1">
    <source>
        <dbReference type="ARBA" id="ARBA00001946"/>
    </source>
</evidence>
<feature type="domain" description="Nudix hydrolase" evidence="6">
    <location>
        <begin position="52"/>
        <end position="185"/>
    </location>
</feature>
<protein>
    <submittedName>
        <fullName evidence="7">Putative enzyme</fullName>
        <ecNumber evidence="7">3.6.-.-</ecNumber>
    </submittedName>
</protein>
<comment type="cofactor">
    <cofactor evidence="1">
        <name>Mg(2+)</name>
        <dbReference type="ChEBI" id="CHEBI:18420"/>
    </cofactor>
</comment>
<dbReference type="GO" id="GO:0016817">
    <property type="term" value="F:hydrolase activity, acting on acid anhydrides"/>
    <property type="evidence" value="ECO:0007669"/>
    <property type="project" value="InterPro"/>
</dbReference>
<dbReference type="AlphaFoldDB" id="A0A485LXQ8"/>
<dbReference type="PROSITE" id="PS51462">
    <property type="entry name" value="NUDIX"/>
    <property type="match status" value="1"/>
</dbReference>
<evidence type="ECO:0000256" key="5">
    <source>
        <dbReference type="SAM" id="MobiDB-lite"/>
    </source>
</evidence>
<evidence type="ECO:0000256" key="3">
    <source>
        <dbReference type="ARBA" id="ARBA00022801"/>
    </source>
</evidence>
<keyword evidence="4" id="KW-0460">Magnesium</keyword>
<dbReference type="PANTHER" id="PTHR10885:SF0">
    <property type="entry name" value="ISOPENTENYL-DIPHOSPHATE DELTA-ISOMERASE"/>
    <property type="match status" value="1"/>
</dbReference>
<feature type="region of interest" description="Disordered" evidence="5">
    <location>
        <begin position="1"/>
        <end position="24"/>
    </location>
</feature>
<reference evidence="7" key="1">
    <citation type="submission" date="2019-03" db="EMBL/GenBank/DDBJ databases">
        <authorList>
            <person name="Hao L."/>
        </authorList>
    </citation>
    <scope>NUCLEOTIDE SEQUENCE</scope>
</reference>